<reference evidence="8 9" key="1">
    <citation type="journal article" date="2017" name="Appl. Environ. Microbiol.">
        <title>Parallel evolution of two clades of a major Atlantic endemic Vibrio parahaemolyticus pathogen lineage by independent acquisition of related pathogenicity islands.</title>
        <authorList>
            <person name="Xu F."/>
            <person name="Gonzalez-Escalona N."/>
            <person name="Drees K.P."/>
            <person name="Sebra R.P."/>
            <person name="Cooper V.S."/>
            <person name="Jones S.H."/>
            <person name="Whistler C.A."/>
        </authorList>
    </citation>
    <scope>NUCLEOTIDE SEQUENCE [LARGE SCALE GENOMIC DNA]</scope>
    <source>
        <strain evidence="8 9">MAVP-3</strain>
    </source>
</reference>
<organism evidence="8 9">
    <name type="scientific">Vibrio parahaemolyticus</name>
    <dbReference type="NCBI Taxonomy" id="670"/>
    <lineage>
        <taxon>Bacteria</taxon>
        <taxon>Pseudomonadati</taxon>
        <taxon>Pseudomonadota</taxon>
        <taxon>Gammaproteobacteria</taxon>
        <taxon>Vibrionales</taxon>
        <taxon>Vibrionaceae</taxon>
        <taxon>Vibrio</taxon>
    </lineage>
</organism>
<proteinExistence type="predicted"/>
<dbReference type="STRING" id="670.ACZ92_16405"/>
<evidence type="ECO:0000256" key="5">
    <source>
        <dbReference type="ARBA" id="ARBA00022989"/>
    </source>
</evidence>
<feature type="non-terminal residue" evidence="8">
    <location>
        <position position="1"/>
    </location>
</feature>
<sequence length="125" mass="13538">WLVKPTASLTGVSGLDALVSGNYISIQPGDGQEFETTFHALDSAPTDLRVSQGLNIKLKSRDLGGVSIGSQIVYKKIPIGAVYSYQLDEDAKSITIQANIQEQYRHIINDRSRFWNVSGIGASIG</sequence>
<evidence type="ECO:0000313" key="9">
    <source>
        <dbReference type="Proteomes" id="UP000214596"/>
    </source>
</evidence>
<gene>
    <name evidence="8" type="ORF">CA163_22290</name>
</gene>
<keyword evidence="4" id="KW-0812">Transmembrane</keyword>
<keyword evidence="5" id="KW-1133">Transmembrane helix</keyword>
<dbReference type="EMBL" id="NIXT01002015">
    <property type="protein sequence ID" value="OXE30642.1"/>
    <property type="molecule type" value="Genomic_DNA"/>
</dbReference>
<accession>A0A227J6V7</accession>
<comment type="subcellular location">
    <subcellularLocation>
        <location evidence="1">Cell inner membrane</location>
    </subcellularLocation>
</comment>
<protein>
    <recommendedName>
        <fullName evidence="7">Mce/MlaD domain-containing protein</fullName>
    </recommendedName>
</protein>
<evidence type="ECO:0000313" key="8">
    <source>
        <dbReference type="EMBL" id="OXE30642.1"/>
    </source>
</evidence>
<comment type="caution">
    <text evidence="8">The sequence shown here is derived from an EMBL/GenBank/DDBJ whole genome shotgun (WGS) entry which is preliminary data.</text>
</comment>
<evidence type="ECO:0000256" key="6">
    <source>
        <dbReference type="ARBA" id="ARBA00023136"/>
    </source>
</evidence>
<feature type="non-terminal residue" evidence="8">
    <location>
        <position position="125"/>
    </location>
</feature>
<evidence type="ECO:0000256" key="2">
    <source>
        <dbReference type="ARBA" id="ARBA00022475"/>
    </source>
</evidence>
<keyword evidence="6" id="KW-0472">Membrane</keyword>
<dbReference type="Proteomes" id="UP000214596">
    <property type="component" value="Unassembled WGS sequence"/>
</dbReference>
<evidence type="ECO:0000256" key="4">
    <source>
        <dbReference type="ARBA" id="ARBA00022692"/>
    </source>
</evidence>
<evidence type="ECO:0000256" key="3">
    <source>
        <dbReference type="ARBA" id="ARBA00022519"/>
    </source>
</evidence>
<keyword evidence="3" id="KW-0997">Cell inner membrane</keyword>
<keyword evidence="2" id="KW-1003">Cell membrane</keyword>
<dbReference type="PANTHER" id="PTHR30462:SF0">
    <property type="entry name" value="INTERMEMBRANE TRANSPORT PROTEIN YEBT"/>
    <property type="match status" value="1"/>
</dbReference>
<evidence type="ECO:0000259" key="7">
    <source>
        <dbReference type="Pfam" id="PF02470"/>
    </source>
</evidence>
<feature type="domain" description="Mce/MlaD" evidence="7">
    <location>
        <begin position="53"/>
        <end position="113"/>
    </location>
</feature>
<dbReference type="InterPro" id="IPR051800">
    <property type="entry name" value="PqiA-PqiB_transport"/>
</dbReference>
<dbReference type="AlphaFoldDB" id="A0A227J6V7"/>
<dbReference type="PANTHER" id="PTHR30462">
    <property type="entry name" value="INTERMEMBRANE TRANSPORT PROTEIN PQIB-RELATED"/>
    <property type="match status" value="1"/>
</dbReference>
<evidence type="ECO:0000256" key="1">
    <source>
        <dbReference type="ARBA" id="ARBA00004533"/>
    </source>
</evidence>
<dbReference type="GO" id="GO:0005886">
    <property type="term" value="C:plasma membrane"/>
    <property type="evidence" value="ECO:0007669"/>
    <property type="project" value="UniProtKB-SubCell"/>
</dbReference>
<dbReference type="InterPro" id="IPR003399">
    <property type="entry name" value="Mce/MlaD"/>
</dbReference>
<name>A0A227J6V7_VIBPH</name>
<dbReference type="Pfam" id="PF02470">
    <property type="entry name" value="MlaD"/>
    <property type="match status" value="1"/>
</dbReference>